<evidence type="ECO:0000313" key="4">
    <source>
        <dbReference type="Proteomes" id="UP001144280"/>
    </source>
</evidence>
<dbReference type="Pfam" id="PF00990">
    <property type="entry name" value="GGDEF"/>
    <property type="match status" value="1"/>
</dbReference>
<comment type="caution">
    <text evidence="3">The sequence shown here is derived from an EMBL/GenBank/DDBJ whole genome shotgun (WGS) entry which is preliminary data.</text>
</comment>
<dbReference type="EMBL" id="BSDI01000043">
    <property type="protein sequence ID" value="GLI01354.1"/>
    <property type="molecule type" value="Genomic_DNA"/>
</dbReference>
<evidence type="ECO:0000256" key="1">
    <source>
        <dbReference type="SAM" id="Coils"/>
    </source>
</evidence>
<keyword evidence="4" id="KW-1185">Reference proteome</keyword>
<dbReference type="Gene3D" id="3.30.70.270">
    <property type="match status" value="1"/>
</dbReference>
<dbReference type="SMART" id="SM00267">
    <property type="entry name" value="GGDEF"/>
    <property type="match status" value="1"/>
</dbReference>
<dbReference type="PROSITE" id="PS50887">
    <property type="entry name" value="GGDEF"/>
    <property type="match status" value="1"/>
</dbReference>
<dbReference type="RefSeq" id="WP_281902308.1">
    <property type="nucleotide sequence ID" value="NZ_BSDI01000043.1"/>
</dbReference>
<dbReference type="PANTHER" id="PTHR46663">
    <property type="entry name" value="DIGUANYLATE CYCLASE DGCT-RELATED"/>
    <property type="match status" value="1"/>
</dbReference>
<dbReference type="NCBIfam" id="TIGR00254">
    <property type="entry name" value="GGDEF"/>
    <property type="match status" value="1"/>
</dbReference>
<dbReference type="Proteomes" id="UP001144280">
    <property type="component" value="Unassembled WGS sequence"/>
</dbReference>
<dbReference type="InterPro" id="IPR043128">
    <property type="entry name" value="Rev_trsase/Diguanyl_cyclase"/>
</dbReference>
<name>A0ABQ5R3I5_9ACTN</name>
<feature type="coiled-coil region" evidence="1">
    <location>
        <begin position="12"/>
        <end position="39"/>
    </location>
</feature>
<evidence type="ECO:0000259" key="2">
    <source>
        <dbReference type="PROSITE" id="PS50887"/>
    </source>
</evidence>
<dbReference type="InterPro" id="IPR029787">
    <property type="entry name" value="Nucleotide_cyclase"/>
</dbReference>
<evidence type="ECO:0000313" key="3">
    <source>
        <dbReference type="EMBL" id="GLI01354.1"/>
    </source>
</evidence>
<dbReference type="PANTHER" id="PTHR46663:SF2">
    <property type="entry name" value="GGDEF DOMAIN-CONTAINING PROTEIN"/>
    <property type="match status" value="1"/>
</dbReference>
<dbReference type="CDD" id="cd01949">
    <property type="entry name" value="GGDEF"/>
    <property type="match status" value="1"/>
</dbReference>
<dbReference type="SUPFAM" id="SSF55073">
    <property type="entry name" value="Nucleotide cyclase"/>
    <property type="match status" value="1"/>
</dbReference>
<organism evidence="3 4">
    <name type="scientific">Phytohabitans aurantiacus</name>
    <dbReference type="NCBI Taxonomy" id="3016789"/>
    <lineage>
        <taxon>Bacteria</taxon>
        <taxon>Bacillati</taxon>
        <taxon>Actinomycetota</taxon>
        <taxon>Actinomycetes</taxon>
        <taxon>Micromonosporales</taxon>
        <taxon>Micromonosporaceae</taxon>
    </lineage>
</organism>
<keyword evidence="1" id="KW-0175">Coiled coil</keyword>
<dbReference type="InterPro" id="IPR052163">
    <property type="entry name" value="DGC-Regulatory_Protein"/>
</dbReference>
<sequence length="277" mass="29161">MEVLHPTAAADTARLQARVDQLEAHVARLESERAALRWMAGHDALTGLANRRLFHALAPTLLSGNLHATVLILDLDGFKPINDTYGHEIGDMVLCVIGGRIASCLGADSLVARFGGDEFAALLTGRSADCEAAAATLRDAISPPMTVAGHTLSVSASIGLVPAGRSTDVADLLRRADQAMYQAKRRTRSTGRPGTAWIVAVDGGSSAPGGPYRRGDTVWVNRNGVRRAGVVESASDWAALVRFRCSDASGTVVDTIPVGWLGVRDEADPHLDRAPAA</sequence>
<reference evidence="3" key="1">
    <citation type="submission" date="2022-12" db="EMBL/GenBank/DDBJ databases">
        <title>New Phytohabitans aurantiacus sp. RD004123 nov., an actinomycete isolated from soil.</title>
        <authorList>
            <person name="Triningsih D.W."/>
            <person name="Harunari E."/>
            <person name="Igarashi Y."/>
        </authorList>
    </citation>
    <scope>NUCLEOTIDE SEQUENCE</scope>
    <source>
        <strain evidence="3">RD004123</strain>
    </source>
</reference>
<protein>
    <recommendedName>
        <fullName evidence="2">GGDEF domain-containing protein</fullName>
    </recommendedName>
</protein>
<accession>A0ABQ5R3I5</accession>
<feature type="domain" description="GGDEF" evidence="2">
    <location>
        <begin position="66"/>
        <end position="200"/>
    </location>
</feature>
<gene>
    <name evidence="3" type="ORF">Pa4123_66300</name>
</gene>
<dbReference type="InterPro" id="IPR000160">
    <property type="entry name" value="GGDEF_dom"/>
</dbReference>
<proteinExistence type="predicted"/>